<protein>
    <submittedName>
        <fullName evidence="2">Uncharacterized protein</fullName>
    </submittedName>
</protein>
<gene>
    <name evidence="2" type="ORF">LCGC14_2791420</name>
</gene>
<evidence type="ECO:0000313" key="2">
    <source>
        <dbReference type="EMBL" id="KKK83633.1"/>
    </source>
</evidence>
<feature type="transmembrane region" description="Helical" evidence="1">
    <location>
        <begin position="290"/>
        <end position="310"/>
    </location>
</feature>
<sequence length="320" mass="37146">MRNDNDVYVDDVFDKLKQFIKRIFRLIFKVFSLFWSKKLLFLGLIVVGVAIGFFLDMIKETRYESVLQIRTFQAGTEYVYNIIDNLNQNLGDTLYLEENGFTGQELQSIEITPMANMEDLLSTFRNDDSRTLETLILNTSTQDLLTSEFFRSQYSQHKIAIRFGKNFDENTIPDFLAFLNSNPYYEDLYKLQQESYRQRITEDQNSISKIDTLITNYNGNLKQASSSGSVAAFISEQRATSVFDLLQFRNDLVKEVQTLTLQLKELKAPVTLTNKPVILEQDGLIRNKTVFVPLLFIGVFALILVLIAFYRKMKLWVQTP</sequence>
<evidence type="ECO:0000256" key="1">
    <source>
        <dbReference type="SAM" id="Phobius"/>
    </source>
</evidence>
<keyword evidence="1" id="KW-0812">Transmembrane</keyword>
<keyword evidence="1" id="KW-0472">Membrane</keyword>
<accession>A0A0F8YQC6</accession>
<name>A0A0F8YQC6_9ZZZZ</name>
<comment type="caution">
    <text evidence="2">The sequence shown here is derived from an EMBL/GenBank/DDBJ whole genome shotgun (WGS) entry which is preliminary data.</text>
</comment>
<dbReference type="EMBL" id="LAZR01052131">
    <property type="protein sequence ID" value="KKK83633.1"/>
    <property type="molecule type" value="Genomic_DNA"/>
</dbReference>
<proteinExistence type="predicted"/>
<organism evidence="2">
    <name type="scientific">marine sediment metagenome</name>
    <dbReference type="NCBI Taxonomy" id="412755"/>
    <lineage>
        <taxon>unclassified sequences</taxon>
        <taxon>metagenomes</taxon>
        <taxon>ecological metagenomes</taxon>
    </lineage>
</organism>
<feature type="transmembrane region" description="Helical" evidence="1">
    <location>
        <begin position="39"/>
        <end position="58"/>
    </location>
</feature>
<keyword evidence="1" id="KW-1133">Transmembrane helix</keyword>
<dbReference type="AlphaFoldDB" id="A0A0F8YQC6"/>
<reference evidence="2" key="1">
    <citation type="journal article" date="2015" name="Nature">
        <title>Complex archaea that bridge the gap between prokaryotes and eukaryotes.</title>
        <authorList>
            <person name="Spang A."/>
            <person name="Saw J.H."/>
            <person name="Jorgensen S.L."/>
            <person name="Zaremba-Niedzwiedzka K."/>
            <person name="Martijn J."/>
            <person name="Lind A.E."/>
            <person name="van Eijk R."/>
            <person name="Schleper C."/>
            <person name="Guy L."/>
            <person name="Ettema T.J."/>
        </authorList>
    </citation>
    <scope>NUCLEOTIDE SEQUENCE</scope>
</reference>